<evidence type="ECO:0000313" key="1">
    <source>
        <dbReference type="EMBL" id="QJQ01160.1"/>
    </source>
</evidence>
<protein>
    <submittedName>
        <fullName evidence="1">Molybdenum processing protein</fullName>
    </submittedName>
</protein>
<name>A0A6M3ZT49_9BURK</name>
<evidence type="ECO:0000313" key="2">
    <source>
        <dbReference type="Proteomes" id="UP000501648"/>
    </source>
</evidence>
<accession>A0A6M3ZT49</accession>
<dbReference type="Proteomes" id="UP000501648">
    <property type="component" value="Chromosome"/>
</dbReference>
<dbReference type="Pfam" id="PF04891">
    <property type="entry name" value="NifQ"/>
    <property type="match status" value="1"/>
</dbReference>
<dbReference type="GO" id="GO:0030151">
    <property type="term" value="F:molybdenum ion binding"/>
    <property type="evidence" value="ECO:0007669"/>
    <property type="project" value="InterPro"/>
</dbReference>
<dbReference type="AlphaFoldDB" id="A0A6M3ZT49"/>
<dbReference type="RefSeq" id="WP_017453292.1">
    <property type="nucleotide sequence ID" value="NZ_CP008956.1"/>
</dbReference>
<sequence length="199" mass="22027">MSYSQAGYVELMEAARDPDHVVTLAFAGLIALADHRPAPYDVPIAALDAEALAALRERYFPELTAPLYGARSALSGEACAPPPIDEFDDLLAMLMDCRTYDDQESTWLAHAIATACMGSNHLWQDMGLPNRTALSRLISHYFSILAERNVSDMKWKKFFYRQLCEREGLVLCQAPSCGNCSDYLKCFGPEDANPLLGLN</sequence>
<reference evidence="1 2" key="1">
    <citation type="journal article" date="2012" name="J. Bacteriol.">
        <title>Genome sequence of the pathogenic Herbaspirillum seropedicae strain Os34, isolated from rice roots.</title>
        <authorList>
            <person name="Ye W."/>
            <person name="Ye S."/>
            <person name="Liu J."/>
            <person name="Chang S."/>
            <person name="Chen M."/>
            <person name="Zhu B."/>
            <person name="Guo L."/>
            <person name="An Q."/>
        </authorList>
    </citation>
    <scope>NUCLEOTIDE SEQUENCE [LARGE SCALE GENOMIC DNA]</scope>
    <source>
        <strain evidence="1 2">Os34</strain>
    </source>
</reference>
<organism evidence="1 2">
    <name type="scientific">Herbaspirillum rubrisubalbicans Os34</name>
    <dbReference type="NCBI Taxonomy" id="1235827"/>
    <lineage>
        <taxon>Bacteria</taxon>
        <taxon>Pseudomonadati</taxon>
        <taxon>Pseudomonadota</taxon>
        <taxon>Betaproteobacteria</taxon>
        <taxon>Burkholderiales</taxon>
        <taxon>Oxalobacteraceae</taxon>
        <taxon>Herbaspirillum</taxon>
    </lineage>
</organism>
<gene>
    <name evidence="1" type="ORF">C798_13225</name>
</gene>
<dbReference type="GO" id="GO:0009399">
    <property type="term" value="P:nitrogen fixation"/>
    <property type="evidence" value="ECO:0007669"/>
    <property type="project" value="InterPro"/>
</dbReference>
<proteinExistence type="predicted"/>
<dbReference type="EMBL" id="CP008956">
    <property type="protein sequence ID" value="QJQ01160.1"/>
    <property type="molecule type" value="Genomic_DNA"/>
</dbReference>
<dbReference type="InterPro" id="IPR006975">
    <property type="entry name" value="NifQ"/>
</dbReference>